<dbReference type="AlphaFoldDB" id="A0A9P4GF04"/>
<keyword evidence="3" id="KW-1185">Reference proteome</keyword>
<dbReference type="RefSeq" id="XP_040786839.1">
    <property type="nucleotide sequence ID" value="XM_040933906.1"/>
</dbReference>
<accession>A0A9P4GF04</accession>
<evidence type="ECO:0000313" key="2">
    <source>
        <dbReference type="EMBL" id="KAF1844276.1"/>
    </source>
</evidence>
<sequence>MQKTDELPKNAKLTRKYLLEQLCDPDIDDDCETGFYDHDCPETGAVATLTEDSGGPEALDASLEEVKAWLDTLCHKEKAQYDDLSAPECERLETETGNILETVFKRRDLGLDTKILERIRRGEGPRDVVIEDLLAPLRLDNNRKVNSVTETYDDQKAVLLAWNKHVTGKYDNTKGRELLVAALHERLKAISKVQEIIQDKRASEMYDRVGQEAILEPSAKRLLQALHAYRPETARFEYQDPLDMLVILWANTRPEIPDIKMDDEMKYLSLKVLAAESSLSQSYTNEAFRRETKKRRDSARQRQDKAEFLRLKQVQERSDRKAAKQSIQRSIDTILSARRELRKAVLYDLQELTVLQATQKLVATDTFETNPERTPHWTNLRNACVQADLALSRARLHHLEDLEASAEIASHNIQQMRNVHQKMLTRTLKLGGHDLDRVDEGKRRRIVEERKNEPVTARMMSETFNGVVESRLAARQMLRQVSLMEGSLEELLDVARTQYREYDALIRLIDGN</sequence>
<evidence type="ECO:0000313" key="3">
    <source>
        <dbReference type="Proteomes" id="UP000800039"/>
    </source>
</evidence>
<comment type="caution">
    <text evidence="2">The sequence shown here is derived from an EMBL/GenBank/DDBJ whole genome shotgun (WGS) entry which is preliminary data.</text>
</comment>
<dbReference type="OrthoDB" id="3800294at2759"/>
<organism evidence="2 3">
    <name type="scientific">Cucurbitaria berberidis CBS 394.84</name>
    <dbReference type="NCBI Taxonomy" id="1168544"/>
    <lineage>
        <taxon>Eukaryota</taxon>
        <taxon>Fungi</taxon>
        <taxon>Dikarya</taxon>
        <taxon>Ascomycota</taxon>
        <taxon>Pezizomycotina</taxon>
        <taxon>Dothideomycetes</taxon>
        <taxon>Pleosporomycetidae</taxon>
        <taxon>Pleosporales</taxon>
        <taxon>Pleosporineae</taxon>
        <taxon>Cucurbitariaceae</taxon>
        <taxon>Cucurbitaria</taxon>
    </lineage>
</organism>
<dbReference type="EMBL" id="ML976617">
    <property type="protein sequence ID" value="KAF1844276.1"/>
    <property type="molecule type" value="Genomic_DNA"/>
</dbReference>
<feature type="region of interest" description="Disordered" evidence="1">
    <location>
        <begin position="284"/>
        <end position="303"/>
    </location>
</feature>
<dbReference type="Proteomes" id="UP000800039">
    <property type="component" value="Unassembled WGS sequence"/>
</dbReference>
<evidence type="ECO:0000256" key="1">
    <source>
        <dbReference type="SAM" id="MobiDB-lite"/>
    </source>
</evidence>
<protein>
    <submittedName>
        <fullName evidence="2">Uncharacterized protein</fullName>
    </submittedName>
</protein>
<name>A0A9P4GF04_9PLEO</name>
<proteinExistence type="predicted"/>
<gene>
    <name evidence="2" type="ORF">K460DRAFT_369141</name>
</gene>
<reference evidence="2" key="1">
    <citation type="submission" date="2020-01" db="EMBL/GenBank/DDBJ databases">
        <authorList>
            <consortium name="DOE Joint Genome Institute"/>
            <person name="Haridas S."/>
            <person name="Albert R."/>
            <person name="Binder M."/>
            <person name="Bloem J."/>
            <person name="Labutti K."/>
            <person name="Salamov A."/>
            <person name="Andreopoulos B."/>
            <person name="Baker S.E."/>
            <person name="Barry K."/>
            <person name="Bills G."/>
            <person name="Bluhm B.H."/>
            <person name="Cannon C."/>
            <person name="Castanera R."/>
            <person name="Culley D.E."/>
            <person name="Daum C."/>
            <person name="Ezra D."/>
            <person name="Gonzalez J.B."/>
            <person name="Henrissat B."/>
            <person name="Kuo A."/>
            <person name="Liang C."/>
            <person name="Lipzen A."/>
            <person name="Lutzoni F."/>
            <person name="Magnuson J."/>
            <person name="Mondo S."/>
            <person name="Nolan M."/>
            <person name="Ohm R."/>
            <person name="Pangilinan J."/>
            <person name="Park H.-J."/>
            <person name="Ramirez L."/>
            <person name="Alfaro M."/>
            <person name="Sun H."/>
            <person name="Tritt A."/>
            <person name="Yoshinaga Y."/>
            <person name="Zwiers L.-H."/>
            <person name="Turgeon B.G."/>
            <person name="Goodwin S.B."/>
            <person name="Spatafora J.W."/>
            <person name="Crous P.W."/>
            <person name="Grigoriev I.V."/>
        </authorList>
    </citation>
    <scope>NUCLEOTIDE SEQUENCE</scope>
    <source>
        <strain evidence="2">CBS 394.84</strain>
    </source>
</reference>
<dbReference type="GeneID" id="63851157"/>